<evidence type="ECO:0000256" key="1">
    <source>
        <dbReference type="SAM" id="Phobius"/>
    </source>
</evidence>
<dbReference type="RefSeq" id="WP_072706240.1">
    <property type="nucleotide sequence ID" value="NZ_FMJB01000047.1"/>
</dbReference>
<dbReference type="Pfam" id="PF05437">
    <property type="entry name" value="AzlD"/>
    <property type="match status" value="1"/>
</dbReference>
<reference evidence="3" key="1">
    <citation type="submission" date="2016-09" db="EMBL/GenBank/DDBJ databases">
        <authorList>
            <person name="Wibberg D."/>
        </authorList>
    </citation>
    <scope>NUCLEOTIDE SEQUENCE [LARGE SCALE GENOMIC DNA]</scope>
</reference>
<keyword evidence="1" id="KW-0812">Transmembrane</keyword>
<sequence length="106" mass="11750">MISDFDFWVLTLLLGLGTFLIRFSFLGIFGGKEMPEWALLHLRYVGVAVFPAIFMPLVVWPPATDGIVDPIRITAALAALVVGLRVNVIFSIIAGMATFYALRFIF</sequence>
<keyword evidence="1" id="KW-1133">Transmembrane helix</keyword>
<keyword evidence="3" id="KW-1185">Reference proteome</keyword>
<protein>
    <submittedName>
        <fullName evidence="2">Membrane protein</fullName>
    </submittedName>
</protein>
<feature type="transmembrane region" description="Helical" evidence="1">
    <location>
        <begin position="6"/>
        <end position="30"/>
    </location>
</feature>
<dbReference type="Proteomes" id="UP000184085">
    <property type="component" value="Unassembled WGS sequence"/>
</dbReference>
<evidence type="ECO:0000313" key="2">
    <source>
        <dbReference type="EMBL" id="SCM67596.1"/>
    </source>
</evidence>
<feature type="transmembrane region" description="Helical" evidence="1">
    <location>
        <begin position="42"/>
        <end position="63"/>
    </location>
</feature>
<evidence type="ECO:0000313" key="3">
    <source>
        <dbReference type="Proteomes" id="UP000184085"/>
    </source>
</evidence>
<gene>
    <name evidence="2" type="ORF">KARMA_1797</name>
</gene>
<proteinExistence type="predicted"/>
<accession>A0A1M4N3G4</accession>
<dbReference type="EMBL" id="FMJB01000047">
    <property type="protein sequence ID" value="SCM67596.1"/>
    <property type="molecule type" value="Genomic_DNA"/>
</dbReference>
<dbReference type="InterPro" id="IPR008407">
    <property type="entry name" value="Brnchd-chn_aa_trnsp_AzlD"/>
</dbReference>
<organism evidence="2 3">
    <name type="scientific">Donghicola eburneus</name>
    <dbReference type="NCBI Taxonomy" id="393278"/>
    <lineage>
        <taxon>Bacteria</taxon>
        <taxon>Pseudomonadati</taxon>
        <taxon>Pseudomonadota</taxon>
        <taxon>Alphaproteobacteria</taxon>
        <taxon>Rhodobacterales</taxon>
        <taxon>Roseobacteraceae</taxon>
        <taxon>Donghicola</taxon>
    </lineage>
</organism>
<feature type="transmembrane region" description="Helical" evidence="1">
    <location>
        <begin position="75"/>
        <end position="102"/>
    </location>
</feature>
<dbReference type="AlphaFoldDB" id="A0A1M4N3G4"/>
<keyword evidence="1" id="KW-0472">Membrane</keyword>
<name>A0A1M4N3G4_9RHOB</name>